<proteinExistence type="predicted"/>
<evidence type="ECO:0000313" key="1">
    <source>
        <dbReference type="EMBL" id="KZT40993.1"/>
    </source>
</evidence>
<gene>
    <name evidence="1" type="ORF">SISSUDRAFT_1031568</name>
</gene>
<dbReference type="EMBL" id="KV428026">
    <property type="protein sequence ID" value="KZT40993.1"/>
    <property type="molecule type" value="Genomic_DNA"/>
</dbReference>
<dbReference type="Proteomes" id="UP000076798">
    <property type="component" value="Unassembled WGS sequence"/>
</dbReference>
<accession>A0A166FTT3</accession>
<keyword evidence="2" id="KW-1185">Reference proteome</keyword>
<reference evidence="1 2" key="1">
    <citation type="journal article" date="2016" name="Mol. Biol. Evol.">
        <title>Comparative Genomics of Early-Diverging Mushroom-Forming Fungi Provides Insights into the Origins of Lignocellulose Decay Capabilities.</title>
        <authorList>
            <person name="Nagy L.G."/>
            <person name="Riley R."/>
            <person name="Tritt A."/>
            <person name="Adam C."/>
            <person name="Daum C."/>
            <person name="Floudas D."/>
            <person name="Sun H."/>
            <person name="Yadav J.S."/>
            <person name="Pangilinan J."/>
            <person name="Larsson K.H."/>
            <person name="Matsuura K."/>
            <person name="Barry K."/>
            <person name="Labutti K."/>
            <person name="Kuo R."/>
            <person name="Ohm R.A."/>
            <person name="Bhattacharya S.S."/>
            <person name="Shirouzu T."/>
            <person name="Yoshinaga Y."/>
            <person name="Martin F.M."/>
            <person name="Grigoriev I.V."/>
            <person name="Hibbett D.S."/>
        </authorList>
    </citation>
    <scope>NUCLEOTIDE SEQUENCE [LARGE SCALE GENOMIC DNA]</scope>
    <source>
        <strain evidence="1 2">HHB10207 ss-3</strain>
    </source>
</reference>
<organism evidence="1 2">
    <name type="scientific">Sistotremastrum suecicum HHB10207 ss-3</name>
    <dbReference type="NCBI Taxonomy" id="1314776"/>
    <lineage>
        <taxon>Eukaryota</taxon>
        <taxon>Fungi</taxon>
        <taxon>Dikarya</taxon>
        <taxon>Basidiomycota</taxon>
        <taxon>Agaricomycotina</taxon>
        <taxon>Agaricomycetes</taxon>
        <taxon>Sistotremastrales</taxon>
        <taxon>Sistotremastraceae</taxon>
        <taxon>Sistotremastrum</taxon>
    </lineage>
</organism>
<evidence type="ECO:0000313" key="2">
    <source>
        <dbReference type="Proteomes" id="UP000076798"/>
    </source>
</evidence>
<name>A0A166FTT3_9AGAM</name>
<dbReference type="AlphaFoldDB" id="A0A166FTT3"/>
<sequence>MYDSSRVCSLSVHVAKVVPVPVPPSSVLVLYASSWLVEAPLANRWDFSRVFLLQDAVSRNFGDNPTVDSYINRNLATREGTVCVLPQSCPVSAMEGRVKLGESVFVVVKKSWDLAEDLEICPIYVDAKPFFTSIRSTPAIFDQHSGGLVPTPLLLVSRI</sequence>
<protein>
    <submittedName>
        <fullName evidence="1">Uncharacterized protein</fullName>
    </submittedName>
</protein>